<evidence type="ECO:0000256" key="5">
    <source>
        <dbReference type="ARBA" id="ARBA00023167"/>
    </source>
</evidence>
<dbReference type="GO" id="GO:0043874">
    <property type="term" value="F:acireductone synthase activity"/>
    <property type="evidence" value="ECO:0007669"/>
    <property type="project" value="UniProtKB-EC"/>
</dbReference>
<dbReference type="SFLD" id="SFLDG01129">
    <property type="entry name" value="C1.5:_HAD__Beta-PGM__Phosphata"/>
    <property type="match status" value="1"/>
</dbReference>
<comment type="catalytic activity">
    <reaction evidence="6">
        <text>5-methylsulfanyl-2,3-dioxopentyl phosphate + H2O = 1,2-dihydroxy-5-(methylsulfanyl)pent-1-en-3-one + phosphate</text>
        <dbReference type="Rhea" id="RHEA:21700"/>
        <dbReference type="ChEBI" id="CHEBI:15377"/>
        <dbReference type="ChEBI" id="CHEBI:43474"/>
        <dbReference type="ChEBI" id="CHEBI:49252"/>
        <dbReference type="ChEBI" id="CHEBI:58828"/>
        <dbReference type="EC" id="3.1.3.77"/>
    </reaction>
</comment>
<keyword evidence="6" id="KW-0963">Cytoplasm</keyword>
<dbReference type="GO" id="GO:0005634">
    <property type="term" value="C:nucleus"/>
    <property type="evidence" value="ECO:0007669"/>
    <property type="project" value="UniProtKB-SubCell"/>
</dbReference>
<dbReference type="PANTHER" id="PTHR20371">
    <property type="entry name" value="ENOLASE-PHOSPHATASE E1"/>
    <property type="match status" value="1"/>
</dbReference>
<dbReference type="SFLD" id="SFLDG01133">
    <property type="entry name" value="C1.5.4:_Enolase-phosphatase_Li"/>
    <property type="match status" value="1"/>
</dbReference>
<comment type="subunit">
    <text evidence="6">Monomer.</text>
</comment>
<dbReference type="PANTHER" id="PTHR20371:SF1">
    <property type="entry name" value="ENOLASE-PHOSPHATASE E1"/>
    <property type="match status" value="1"/>
</dbReference>
<keyword evidence="1 6" id="KW-0028">Amino-acid biosynthesis</keyword>
<dbReference type="Pfam" id="PF00702">
    <property type="entry name" value="Hydrolase"/>
    <property type="match status" value="1"/>
</dbReference>
<dbReference type="HAMAP" id="MF_03117">
    <property type="entry name" value="Salvage_MtnC_euk"/>
    <property type="match status" value="1"/>
</dbReference>
<protein>
    <recommendedName>
        <fullName evidence="6">Enolase-phosphatase E1</fullName>
        <ecNumber evidence="6">3.1.3.77</ecNumber>
    </recommendedName>
    <alternativeName>
        <fullName evidence="6">2,3-diketo-5-methylthio-1-phosphopentane phosphatase</fullName>
    </alternativeName>
</protein>
<evidence type="ECO:0000313" key="7">
    <source>
        <dbReference type="EMBL" id="EGV60807.1"/>
    </source>
</evidence>
<dbReference type="Gene3D" id="1.10.720.60">
    <property type="match status" value="1"/>
</dbReference>
<comment type="subcellular location">
    <subcellularLocation>
        <location evidence="6">Cytoplasm</location>
    </subcellularLocation>
    <subcellularLocation>
        <location evidence="6">Nucleus</location>
    </subcellularLocation>
</comment>
<keyword evidence="3 6" id="KW-0378">Hydrolase</keyword>
<dbReference type="OrthoDB" id="272500at2759"/>
<keyword evidence="6" id="KW-0539">Nucleus</keyword>
<dbReference type="GO" id="GO:0019509">
    <property type="term" value="P:L-methionine salvage from methylthioadenosine"/>
    <property type="evidence" value="ECO:0007669"/>
    <property type="project" value="UniProtKB-UniRule"/>
</dbReference>
<dbReference type="NCBIfam" id="TIGR01691">
    <property type="entry name" value="enolase-ppase"/>
    <property type="match status" value="1"/>
</dbReference>
<sequence length="244" mass="27030">MSPKVLVLDIEGTVCSISFVKDVLYPYFMDQFEVFLADLDYPLSNKPVGQTPTDTELINNIVAQFPQHATLDAVASHIRQLVANDVKDPILKSFQGFVWKLGYEKGDLLAPIYPDAINVIKTFSQHSKIYIYSSGSVKAQKLLFKYVKDGNNVVDLNQYLSGYFDITTAGSKQEASSYESILKSIGYDTNPSHVLFLSDNVKEIHAAKEAGIAVSIVDRPGNAPVSQDDIDTHGIVHSLEELPW</sequence>
<dbReference type="InterPro" id="IPR006439">
    <property type="entry name" value="HAD-SF_hydro_IA"/>
</dbReference>
<feature type="binding site" evidence="6">
    <location>
        <begin position="133"/>
        <end position="134"/>
    </location>
    <ligand>
        <name>substrate</name>
    </ligand>
</feature>
<keyword evidence="5 6" id="KW-0486">Methionine biosynthesis</keyword>
<evidence type="ECO:0000313" key="8">
    <source>
        <dbReference type="Proteomes" id="UP000000707"/>
    </source>
</evidence>
<evidence type="ECO:0000256" key="4">
    <source>
        <dbReference type="ARBA" id="ARBA00022842"/>
    </source>
</evidence>
<dbReference type="SUPFAM" id="SSF56784">
    <property type="entry name" value="HAD-like"/>
    <property type="match status" value="1"/>
</dbReference>
<comment type="pathway">
    <text evidence="6">Amino-acid biosynthesis; L-methionine biosynthesis via salvage pathway; L-methionine from S-methyl-5-thio-alpha-D-ribose 1-phosphate: step 4/6.</text>
</comment>
<dbReference type="STRING" id="590646.G3BCC9"/>
<feature type="binding site" evidence="6">
    <location>
        <position position="9"/>
    </location>
    <ligand>
        <name>Mg(2+)</name>
        <dbReference type="ChEBI" id="CHEBI:18420"/>
    </ligand>
</feature>
<dbReference type="KEGG" id="cten:18245362"/>
<comment type="cofactor">
    <cofactor evidence="6">
        <name>Mg(2+)</name>
        <dbReference type="ChEBI" id="CHEBI:18420"/>
    </cofactor>
    <text evidence="6">Binds 1 Mg(2+) ion per subunit.</text>
</comment>
<dbReference type="CDD" id="cd01629">
    <property type="entry name" value="HAD_EP"/>
    <property type="match status" value="1"/>
</dbReference>
<dbReference type="InterPro" id="IPR023943">
    <property type="entry name" value="Enolase-ppase_E1"/>
</dbReference>
<evidence type="ECO:0000256" key="6">
    <source>
        <dbReference type="HAMAP-Rule" id="MF_03117"/>
    </source>
</evidence>
<comment type="similarity">
    <text evidence="6">Belongs to the HAD-like hydrolase superfamily. MasA/MtnC family.</text>
</comment>
<dbReference type="AlphaFoldDB" id="G3BCC9"/>
<keyword evidence="8" id="KW-1185">Reference proteome</keyword>
<dbReference type="RefSeq" id="XP_006690021.1">
    <property type="nucleotide sequence ID" value="XM_006689958.1"/>
</dbReference>
<dbReference type="GO" id="GO:0000287">
    <property type="term" value="F:magnesium ion binding"/>
    <property type="evidence" value="ECO:0007669"/>
    <property type="project" value="UniProtKB-UniRule"/>
</dbReference>
<comment type="function">
    <text evidence="6">Bifunctional enzyme that catalyzes the enolization of 2,3-diketo-5-methylthiopentyl-1-phosphate (DK-MTP-1-P) into the intermediate 2-hydroxy-3-keto-5-methylthiopentenyl-1-phosphate (HK-MTPenyl-1-P), which is then dephosphorylated to form the acireductone 1,2-dihydroxy-3-keto-5-methylthiopentene (DHK-MTPene).</text>
</comment>
<accession>G3BCC9</accession>
<dbReference type="Gene3D" id="3.40.50.1000">
    <property type="entry name" value="HAD superfamily/HAD-like"/>
    <property type="match status" value="1"/>
</dbReference>
<dbReference type="Proteomes" id="UP000000707">
    <property type="component" value="Unassembled WGS sequence"/>
</dbReference>
<feature type="binding site" evidence="6">
    <location>
        <position position="11"/>
    </location>
    <ligand>
        <name>Mg(2+)</name>
        <dbReference type="ChEBI" id="CHEBI:18420"/>
    </ligand>
</feature>
<comment type="pathway">
    <text evidence="6">Amino-acid biosynthesis; L-methionine biosynthesis via salvage pathway; L-methionine from S-methyl-5-thio-alpha-D-ribose 1-phosphate: step 3/6.</text>
</comment>
<evidence type="ECO:0000256" key="1">
    <source>
        <dbReference type="ARBA" id="ARBA00022605"/>
    </source>
</evidence>
<dbReference type="eggNOG" id="KOG2630">
    <property type="taxonomic scope" value="Eukaryota"/>
</dbReference>
<feature type="binding site" evidence="6">
    <location>
        <position position="199"/>
    </location>
    <ligand>
        <name>Mg(2+)</name>
        <dbReference type="ChEBI" id="CHEBI:18420"/>
    </ligand>
</feature>
<proteinExistence type="inferred from homology"/>
<organism evidence="8">
    <name type="scientific">Candida tenuis (strain ATCC 10573 / BCRC 21748 / CBS 615 / JCM 9827 / NBRC 10315 / NRRL Y-1498 / VKM Y-70)</name>
    <name type="common">Yeast</name>
    <name type="synonym">Yamadazyma tenuis</name>
    <dbReference type="NCBI Taxonomy" id="590646"/>
    <lineage>
        <taxon>Eukaryota</taxon>
        <taxon>Fungi</taxon>
        <taxon>Dikarya</taxon>
        <taxon>Ascomycota</taxon>
        <taxon>Saccharomycotina</taxon>
        <taxon>Pichiomycetes</taxon>
        <taxon>Debaryomycetaceae</taxon>
        <taxon>Yamadazyma</taxon>
    </lineage>
</organism>
<keyword evidence="2 6" id="KW-0479">Metal-binding</keyword>
<dbReference type="EC" id="3.1.3.77" evidence="6"/>
<dbReference type="NCBIfam" id="TIGR01549">
    <property type="entry name" value="HAD-SF-IA-v1"/>
    <property type="match status" value="1"/>
</dbReference>
<dbReference type="UniPathway" id="UPA00904">
    <property type="reaction ID" value="UER00876"/>
</dbReference>
<dbReference type="GeneID" id="18245362"/>
<dbReference type="InterPro" id="IPR027511">
    <property type="entry name" value="ENOPH1_eukaryotes"/>
</dbReference>
<dbReference type="InterPro" id="IPR023214">
    <property type="entry name" value="HAD_sf"/>
</dbReference>
<dbReference type="GO" id="GO:0005737">
    <property type="term" value="C:cytoplasm"/>
    <property type="evidence" value="ECO:0007669"/>
    <property type="project" value="UniProtKB-SubCell"/>
</dbReference>
<dbReference type="HOGENOM" id="CLU_023273_1_1_1"/>
<reference evidence="7 8" key="1">
    <citation type="journal article" date="2011" name="Proc. Natl. Acad. Sci. U.S.A.">
        <title>Comparative genomics of xylose-fermenting fungi for enhanced biofuel production.</title>
        <authorList>
            <person name="Wohlbach D.J."/>
            <person name="Kuo A."/>
            <person name="Sato T.K."/>
            <person name="Potts K.M."/>
            <person name="Salamov A.A."/>
            <person name="LaButti K.M."/>
            <person name="Sun H."/>
            <person name="Clum A."/>
            <person name="Pangilinan J.L."/>
            <person name="Lindquist E.A."/>
            <person name="Lucas S."/>
            <person name="Lapidus A."/>
            <person name="Jin M."/>
            <person name="Gunawan C."/>
            <person name="Balan V."/>
            <person name="Dale B.E."/>
            <person name="Jeffries T.W."/>
            <person name="Zinkel R."/>
            <person name="Barry K.W."/>
            <person name="Grigoriev I.V."/>
            <person name="Gasch A.P."/>
        </authorList>
    </citation>
    <scope>NUCLEOTIDE SEQUENCE [LARGE SCALE GENOMIC DNA]</scope>
    <source>
        <strain evidence="8">ATCC 10573 / BCRC 21748 / CBS 615 / JCM 9827 / NBRC 10315 / NRRL Y-1498 / VKM Y-70</strain>
    </source>
</reference>
<evidence type="ECO:0000256" key="2">
    <source>
        <dbReference type="ARBA" id="ARBA00022723"/>
    </source>
</evidence>
<dbReference type="InterPro" id="IPR036412">
    <property type="entry name" value="HAD-like_sf"/>
</dbReference>
<dbReference type="SFLD" id="SFLDS00003">
    <property type="entry name" value="Haloacid_Dehalogenase"/>
    <property type="match status" value="1"/>
</dbReference>
<keyword evidence="4 6" id="KW-0460">Magnesium</keyword>
<feature type="binding site" evidence="6">
    <location>
        <position position="172"/>
    </location>
    <ligand>
        <name>substrate</name>
    </ligand>
</feature>
<evidence type="ECO:0000256" key="3">
    <source>
        <dbReference type="ARBA" id="ARBA00022801"/>
    </source>
</evidence>
<gene>
    <name evidence="6" type="primary">UTR4</name>
    <name evidence="7" type="ORF">CANTEDRAFT_100132</name>
</gene>
<dbReference type="EMBL" id="GL996528">
    <property type="protein sequence ID" value="EGV60807.1"/>
    <property type="molecule type" value="Genomic_DNA"/>
</dbReference>
<name>G3BCC9_CANTC</name>